<keyword evidence="4" id="KW-1133">Transmembrane helix</keyword>
<keyword evidence="1" id="KW-0805">Transcription regulation</keyword>
<dbReference type="PANTHER" id="PTHR43280">
    <property type="entry name" value="ARAC-FAMILY TRANSCRIPTIONAL REGULATOR"/>
    <property type="match status" value="1"/>
</dbReference>
<feature type="transmembrane region" description="Helical" evidence="4">
    <location>
        <begin position="299"/>
        <end position="317"/>
    </location>
</feature>
<keyword evidence="3" id="KW-0804">Transcription</keyword>
<evidence type="ECO:0000256" key="4">
    <source>
        <dbReference type="SAM" id="Phobius"/>
    </source>
</evidence>
<dbReference type="Pfam" id="PF17853">
    <property type="entry name" value="GGDEF_2"/>
    <property type="match status" value="1"/>
</dbReference>
<feature type="domain" description="HTH araC/xylS-type" evidence="5">
    <location>
        <begin position="627"/>
        <end position="725"/>
    </location>
</feature>
<evidence type="ECO:0000256" key="1">
    <source>
        <dbReference type="ARBA" id="ARBA00023015"/>
    </source>
</evidence>
<reference evidence="6" key="1">
    <citation type="submission" date="2018-02" db="EMBL/GenBank/DDBJ databases">
        <authorList>
            <person name="Kim S.-K."/>
            <person name="Jung H.-I."/>
            <person name="Lee S.-W."/>
        </authorList>
    </citation>
    <scope>NUCLEOTIDE SEQUENCE</scope>
    <source>
        <strain evidence="6">SK3146</strain>
    </source>
</reference>
<dbReference type="InterPro" id="IPR020449">
    <property type="entry name" value="Tscrpt_reg_AraC-type_HTH"/>
</dbReference>
<organism evidence="6 7">
    <name type="scientific">Paenibacillus konkukensis</name>
    <dbReference type="NCBI Taxonomy" id="2020716"/>
    <lineage>
        <taxon>Bacteria</taxon>
        <taxon>Bacillati</taxon>
        <taxon>Bacillota</taxon>
        <taxon>Bacilli</taxon>
        <taxon>Bacillales</taxon>
        <taxon>Paenibacillaceae</taxon>
        <taxon>Paenibacillus</taxon>
    </lineage>
</organism>
<dbReference type="Proteomes" id="UP001057134">
    <property type="component" value="Chromosome"/>
</dbReference>
<dbReference type="SUPFAM" id="SSF46689">
    <property type="entry name" value="Homeodomain-like"/>
    <property type="match status" value="2"/>
</dbReference>
<dbReference type="PROSITE" id="PS01124">
    <property type="entry name" value="HTH_ARAC_FAMILY_2"/>
    <property type="match status" value="1"/>
</dbReference>
<dbReference type="InterPro" id="IPR018060">
    <property type="entry name" value="HTH_AraC"/>
</dbReference>
<dbReference type="EMBL" id="CP027059">
    <property type="protein sequence ID" value="UQZ87535.1"/>
    <property type="molecule type" value="Genomic_DNA"/>
</dbReference>
<name>A0ABY4S0U7_9BACL</name>
<proteinExistence type="predicted"/>
<keyword evidence="2" id="KW-0238">DNA-binding</keyword>
<evidence type="ECO:0000313" key="6">
    <source>
        <dbReference type="EMBL" id="UQZ87535.1"/>
    </source>
</evidence>
<dbReference type="Gene3D" id="1.10.10.60">
    <property type="entry name" value="Homeodomain-like"/>
    <property type="match status" value="2"/>
</dbReference>
<dbReference type="SMART" id="SM00342">
    <property type="entry name" value="HTH_ARAC"/>
    <property type="match status" value="1"/>
</dbReference>
<keyword evidence="7" id="KW-1185">Reference proteome</keyword>
<sequence>MLNRMKGSYFSKLVFSHIALTLVLVTVIGGLLLEKTERMMSEEMRQTGEARLSSVKQKLEKELLESYHSALLNRALNTVRPEAESEINYLLEHGRGDSYSRMARFTQDLKTLSFTLPLLHNISFYFFKDDFVLDQYYHEAPDTSPQAELLRSGAEITPNKWFLRTVPDNDRSITEQTPVLTYIHTLPFLAKGDRVKGYMIVDLDAAKVIQDASQQLGHEDRLLIFAEDGQQINGSSAVDADTLTWVHGELAAHREATLEREQSVITISPAKDSLFNWHYVLIRPQYSALVMTQQMKQEIWIFGIALLLLGLAVSIIASRQVYGTFADLVQRIRAVAGLNKTTSPHNVMGSVEQALGLMDQQKRSYLQERKEKQWRALLSGLSKPFEGEVLLPEAQGYTPVYMELSGTDIERLYGQLHAEPESAFGLRGDWVILTARSAYWILMSDLDRDDFHAAVSEHLEQALRRSGGDIRFRAGIGTEVTKLEDLSWSALEAQTAARYGFLQRENRLVRYQEVQHRPSVYPDIKPDTFELLLRGGSVEEIEHYLEACENTLLASGTTIEMVELLIMQLGISLSKVCMLQDESEKEHALEPLRFTLFDTMAYLREQSARLVLSRTEKRNERNERILSGIQSYIQAHIHEDISLEQLTELTSYSKQFICKLFKDELQMTFVDYMTSERLSHAAALLTSTNESVGHIAERSGFRSSQYFATKFKAEYGVTPVQYRQANGKIKFNLG</sequence>
<reference evidence="6" key="2">
    <citation type="journal article" date="2021" name="J Anim Sci Technol">
        <title>Complete genome sequence of Paenibacillus konkukensis sp. nov. SK3146 as a potential probiotic strain.</title>
        <authorList>
            <person name="Jung H.I."/>
            <person name="Park S."/>
            <person name="Niu K.M."/>
            <person name="Lee S.W."/>
            <person name="Kothari D."/>
            <person name="Yi K.J."/>
            <person name="Kim S.K."/>
        </authorList>
    </citation>
    <scope>NUCLEOTIDE SEQUENCE</scope>
    <source>
        <strain evidence="6">SK3146</strain>
    </source>
</reference>
<dbReference type="RefSeq" id="WP_249862987.1">
    <property type="nucleotide sequence ID" value="NZ_CP027059.1"/>
</dbReference>
<evidence type="ECO:0000256" key="3">
    <source>
        <dbReference type="ARBA" id="ARBA00023163"/>
    </source>
</evidence>
<dbReference type="PRINTS" id="PR00032">
    <property type="entry name" value="HTHARAC"/>
</dbReference>
<evidence type="ECO:0000256" key="2">
    <source>
        <dbReference type="ARBA" id="ARBA00023125"/>
    </source>
</evidence>
<protein>
    <submittedName>
        <fullName evidence="6">Multiple antibiotic resistance protein MarA</fullName>
    </submittedName>
</protein>
<keyword evidence="4" id="KW-0472">Membrane</keyword>
<accession>A0ABY4S0U7</accession>
<evidence type="ECO:0000259" key="5">
    <source>
        <dbReference type="PROSITE" id="PS01124"/>
    </source>
</evidence>
<dbReference type="InterPro" id="IPR009057">
    <property type="entry name" value="Homeodomain-like_sf"/>
</dbReference>
<gene>
    <name evidence="6" type="primary">marA_2</name>
    <name evidence="6" type="ORF">SK3146_06837</name>
</gene>
<dbReference type="Pfam" id="PF12833">
    <property type="entry name" value="HTH_18"/>
    <property type="match status" value="1"/>
</dbReference>
<feature type="transmembrane region" description="Helical" evidence="4">
    <location>
        <begin position="14"/>
        <end position="33"/>
    </location>
</feature>
<dbReference type="PANTHER" id="PTHR43280:SF2">
    <property type="entry name" value="HTH-TYPE TRANSCRIPTIONAL REGULATOR EXSA"/>
    <property type="match status" value="1"/>
</dbReference>
<keyword evidence="4" id="KW-0812">Transmembrane</keyword>
<dbReference type="InterPro" id="IPR041522">
    <property type="entry name" value="CdaR_GGDEF"/>
</dbReference>
<evidence type="ECO:0000313" key="7">
    <source>
        <dbReference type="Proteomes" id="UP001057134"/>
    </source>
</evidence>